<comment type="caution">
    <text evidence="9">The sequence shown here is derived from an EMBL/GenBank/DDBJ whole genome shotgun (WGS) entry which is preliminary data.</text>
</comment>
<dbReference type="OrthoDB" id="431202at2759"/>
<evidence type="ECO:0000256" key="4">
    <source>
        <dbReference type="ARBA" id="ARBA00023235"/>
    </source>
</evidence>
<dbReference type="Gene3D" id="3.10.50.40">
    <property type="match status" value="1"/>
</dbReference>
<keyword evidence="7" id="KW-0812">Transmembrane</keyword>
<dbReference type="InterPro" id="IPR001179">
    <property type="entry name" value="PPIase_FKBP_dom"/>
</dbReference>
<dbReference type="InterPro" id="IPR046357">
    <property type="entry name" value="PPIase_dom_sf"/>
</dbReference>
<sequence>MNRNISIPIGAWTFPRRMWKFAHTSRITIWKEDTHPILTLYRLAAAIFLKMRSLTLLPTPLLALLTATAASALDASSLKIDYTTPATCSRPTRNGDSISVNYRGSLLSNGVEFDESYKRGAPFNFKLGAGEVIEGWDLGLLDMCPGERRNLTIPPELGYGLSGAGPIPGGATLRFETELVDILGVMQETVSFGSNITANGTASVSTMTEAVSTKEGAFGIATAPPEPPKDGGKEGSTGGLTATPLNDSAEQEAPDPPQEPIERNECQLLGPFALLVQGALGAFAILSLVGKRYRETPKRPWKIWFFDVSKQVLGSMLTHVLNLAMSMMGTVDVINAAATKGIEEGKHDPQGRQPNPCSYYLLNLGIDTTIGIPVLYILLKVLHGAFIHTPLARPKESIKSGHYGQPPRATWWLKQSLIYFIGLVGMKLFVFFLFSAMPFLPWIGDWALRWTKGNEALEITFAMFIFPLAMNALQYWIIDNFIMDKKKDNKGYEAVGQGEDEDGDDERTRFRESGSEDSSTATAVNEQVRGKPQKEDEPTLHEIEPTPLPARPNEEDVK</sequence>
<name>A0A4U0TKJ1_9PEZI</name>
<gene>
    <name evidence="9" type="ORF">B0A50_07919</name>
</gene>
<dbReference type="GO" id="GO:0003755">
    <property type="term" value="F:peptidyl-prolyl cis-trans isomerase activity"/>
    <property type="evidence" value="ECO:0007669"/>
    <property type="project" value="UniProtKB-KW"/>
</dbReference>
<comment type="catalytic activity">
    <reaction evidence="1 5">
        <text>[protein]-peptidylproline (omega=180) = [protein]-peptidylproline (omega=0)</text>
        <dbReference type="Rhea" id="RHEA:16237"/>
        <dbReference type="Rhea" id="RHEA-COMP:10747"/>
        <dbReference type="Rhea" id="RHEA-COMP:10748"/>
        <dbReference type="ChEBI" id="CHEBI:83833"/>
        <dbReference type="ChEBI" id="CHEBI:83834"/>
        <dbReference type="EC" id="5.2.1.8"/>
    </reaction>
</comment>
<organism evidence="9 10">
    <name type="scientific">Salinomyces thailandicus</name>
    <dbReference type="NCBI Taxonomy" id="706561"/>
    <lineage>
        <taxon>Eukaryota</taxon>
        <taxon>Fungi</taxon>
        <taxon>Dikarya</taxon>
        <taxon>Ascomycota</taxon>
        <taxon>Pezizomycotina</taxon>
        <taxon>Dothideomycetes</taxon>
        <taxon>Dothideomycetidae</taxon>
        <taxon>Mycosphaerellales</taxon>
        <taxon>Teratosphaeriaceae</taxon>
        <taxon>Salinomyces</taxon>
    </lineage>
</organism>
<keyword evidence="4 5" id="KW-0413">Isomerase</keyword>
<evidence type="ECO:0000313" key="10">
    <source>
        <dbReference type="Proteomes" id="UP000308549"/>
    </source>
</evidence>
<feature type="compositionally biased region" description="Polar residues" evidence="6">
    <location>
        <begin position="516"/>
        <end position="525"/>
    </location>
</feature>
<feature type="compositionally biased region" description="Basic and acidic residues" evidence="6">
    <location>
        <begin position="528"/>
        <end position="544"/>
    </location>
</feature>
<dbReference type="PANTHER" id="PTHR31735">
    <property type="entry name" value="VACUOLAR MEMBRANE PROTEIN YPL162C"/>
    <property type="match status" value="1"/>
</dbReference>
<dbReference type="EC" id="5.2.1.8" evidence="2 5"/>
<protein>
    <recommendedName>
        <fullName evidence="2 5">peptidylprolyl isomerase</fullName>
        <ecNumber evidence="2 5">5.2.1.8</ecNumber>
    </recommendedName>
</protein>
<feature type="region of interest" description="Disordered" evidence="6">
    <location>
        <begin position="492"/>
        <end position="558"/>
    </location>
</feature>
<feature type="domain" description="PPIase FKBP-type" evidence="8">
    <location>
        <begin position="95"/>
        <end position="183"/>
    </location>
</feature>
<dbReference type="FunFam" id="3.10.50.40:FF:000006">
    <property type="entry name" value="Peptidyl-prolyl cis-trans isomerase"/>
    <property type="match status" value="1"/>
</dbReference>
<keyword evidence="7" id="KW-1133">Transmembrane helix</keyword>
<dbReference type="InterPro" id="IPR022127">
    <property type="entry name" value="STIMATE/YPL162C"/>
</dbReference>
<evidence type="ECO:0000256" key="1">
    <source>
        <dbReference type="ARBA" id="ARBA00000971"/>
    </source>
</evidence>
<accession>A0A4U0TKJ1</accession>
<keyword evidence="3 5" id="KW-0697">Rotamase</keyword>
<dbReference type="PANTHER" id="PTHR31735:SF1">
    <property type="entry name" value="VACUOLAR MEMBRANE PROTEIN YPL162C"/>
    <property type="match status" value="1"/>
</dbReference>
<feature type="transmembrane region" description="Helical" evidence="7">
    <location>
        <begin position="417"/>
        <end position="439"/>
    </location>
</feature>
<dbReference type="SUPFAM" id="SSF54534">
    <property type="entry name" value="FKBP-like"/>
    <property type="match status" value="1"/>
</dbReference>
<feature type="transmembrane region" description="Helical" evidence="7">
    <location>
        <begin position="459"/>
        <end position="478"/>
    </location>
</feature>
<dbReference type="EMBL" id="NAJL01000075">
    <property type="protein sequence ID" value="TKA22413.1"/>
    <property type="molecule type" value="Genomic_DNA"/>
</dbReference>
<evidence type="ECO:0000256" key="3">
    <source>
        <dbReference type="ARBA" id="ARBA00023110"/>
    </source>
</evidence>
<dbReference type="GO" id="GO:0016020">
    <property type="term" value="C:membrane"/>
    <property type="evidence" value="ECO:0007669"/>
    <property type="project" value="TreeGrafter"/>
</dbReference>
<dbReference type="AlphaFoldDB" id="A0A4U0TKJ1"/>
<feature type="region of interest" description="Disordered" evidence="6">
    <location>
        <begin position="219"/>
        <end position="262"/>
    </location>
</feature>
<dbReference type="Proteomes" id="UP000308549">
    <property type="component" value="Unassembled WGS sequence"/>
</dbReference>
<evidence type="ECO:0000259" key="8">
    <source>
        <dbReference type="PROSITE" id="PS50059"/>
    </source>
</evidence>
<evidence type="ECO:0000256" key="5">
    <source>
        <dbReference type="PROSITE-ProRule" id="PRU00277"/>
    </source>
</evidence>
<evidence type="ECO:0000256" key="2">
    <source>
        <dbReference type="ARBA" id="ARBA00013194"/>
    </source>
</evidence>
<evidence type="ECO:0000313" key="9">
    <source>
        <dbReference type="EMBL" id="TKA22413.1"/>
    </source>
</evidence>
<dbReference type="Pfam" id="PF12400">
    <property type="entry name" value="STIMATE"/>
    <property type="match status" value="1"/>
</dbReference>
<keyword evidence="7" id="KW-0472">Membrane</keyword>
<reference evidence="9 10" key="1">
    <citation type="submission" date="2017-03" db="EMBL/GenBank/DDBJ databases">
        <title>Genomes of endolithic fungi from Antarctica.</title>
        <authorList>
            <person name="Coleine C."/>
            <person name="Masonjones S."/>
            <person name="Stajich J.E."/>
        </authorList>
    </citation>
    <scope>NUCLEOTIDE SEQUENCE [LARGE SCALE GENOMIC DNA]</scope>
    <source>
        <strain evidence="9 10">CCFEE 6315</strain>
    </source>
</reference>
<keyword evidence="10" id="KW-1185">Reference proteome</keyword>
<dbReference type="PROSITE" id="PS50059">
    <property type="entry name" value="FKBP_PPIASE"/>
    <property type="match status" value="1"/>
</dbReference>
<evidence type="ECO:0000256" key="7">
    <source>
        <dbReference type="SAM" id="Phobius"/>
    </source>
</evidence>
<dbReference type="Pfam" id="PF00254">
    <property type="entry name" value="FKBP_C"/>
    <property type="match status" value="1"/>
</dbReference>
<evidence type="ECO:0000256" key="6">
    <source>
        <dbReference type="SAM" id="MobiDB-lite"/>
    </source>
</evidence>
<feature type="transmembrane region" description="Helical" evidence="7">
    <location>
        <begin position="268"/>
        <end position="289"/>
    </location>
</feature>
<proteinExistence type="predicted"/>
<feature type="compositionally biased region" description="Polar residues" evidence="6">
    <location>
        <begin position="239"/>
        <end position="248"/>
    </location>
</feature>